<sequence length="1326" mass="147422">MIKTESKGDRTLRSASPHRNAYKSDFHAIKCSFDGAKPSDSASQKSYANGSSDDREDTRGRPFGTRINKIKNIFLQMDGQQNENTEVKIIGRNEIPAVSPPKAPLTSSVPKTNPESPISDKAPKSEDGDFDQVTLSGKFSETRKLFERGIKDQAPIEKHCPTKTKARVSLGSVSDDGKSPRHSSGSSDNTVSSLKADLSPASLTKGWQSERSDSEGGKHHVSKLSSLNAGPISRRLENFMVDSDNEEPNRLSCKEEPESESQQTVHRPLAHAKPTSPIGHAIIKPNIGSTSVSSPPFRDQKQTPSSLVSNSFNFQREESFEAGKADGDVLINTGSAKLPEQNAPLDHTAVGMVRAELVVVQNESSESDENEYENDVFEELKAESPKPDLRGHPVKPLLEEEKQDFPVDGKEVENTVEKVVSSHSIAQEVQKSDSKVAEDYPEEDDGEEEGESEIEEQVESNSVKLSPNIYGIENAAFVDDKDPESEHQETEPKAEQEAYEEEYQSGADLNEIPGLSDEDDPLPRRKIKFSTSPIQVFSTYSNEDYDRRNDDVDPVSASAEYELEKRVEKMDVFPVEIEKGDNGLGISIIGMGVGADQGLEKLGIFVKTITEGGAAARDGRISINDQIVEVDGTSLVGVTQFFAATVLKNTKGTVSFLIGREKPGTHSEVARLISETLEQEKCQQEELEEQYDQSTEEDEHDEDEDEVLGSSFCEKSDVSELPENEDMFLPSDMDSAQLTYKFKELELKHAVTIAEITQLKGKLMAKEAEKAEWETMQTQLQKDTEENKEKMKKLETYWLEAQTLCKTANEHLKETQSQYDALDKRYNKAKKLLKDYQQKEIDFVKKEEDQKRALDEKDRVHQEQLQKLHNKIAELEAQAHSRGQKALVRSKADLMEQHQQEENPRLGSTGQLEGVWGVEEETKGTVKKAQSHDTLLSDLDDLVPETVRLDTSANKAKAQLSLKARRQPPSRNKLRETLGTGNQNGKENNESAVTQSEALCIQNEMASTKAIQETLSLSLARSYSGDRQKTEQPEDADNTQSRPEPSWTAPPQASPLHRTNNEDSVSSSQSPSKETSSPSSPTGFLRNVKKRESKGKGKEAKDEKVLEANDSTSLGKPKRRFPDFGGLRKSGGKGKKDKESLRSSMGSRGSGDLLEDSGGNLSPAESMSSIPTCMPFSWFGDSHKEPASSSKSLHYTSTESALEHGQEKSKNKTLDDDSLVTGKQNQWHNRPVSEWTTQQVCHWLMGMNLDQYTTEFTAKYIDGQQLMLLDSDKLKALGVSSQTDRATIKKKLKDMKKNQEKLEKQREKKEKEAQRSGKPLHVESNC</sequence>
<evidence type="ECO:0000256" key="12">
    <source>
        <dbReference type="ARBA" id="ARBA00067399"/>
    </source>
</evidence>
<feature type="compositionally biased region" description="Low complexity" evidence="17">
    <location>
        <begin position="1142"/>
        <end position="1152"/>
    </location>
</feature>
<evidence type="ECO:0000256" key="1">
    <source>
        <dbReference type="ARBA" id="ARBA00004245"/>
    </source>
</evidence>
<feature type="compositionally biased region" description="Basic and acidic residues" evidence="17">
    <location>
        <begin position="148"/>
        <end position="160"/>
    </location>
</feature>
<feature type="compositionally biased region" description="Acidic residues" evidence="17">
    <location>
        <begin position="439"/>
        <end position="458"/>
    </location>
</feature>
<reference evidence="20" key="1">
    <citation type="submission" date="2022-02" db="EMBL/GenBank/DDBJ databases">
        <title>Atlantic sturgeon de novo genome assembly.</title>
        <authorList>
            <person name="Stock M."/>
            <person name="Klopp C."/>
            <person name="Guiguen Y."/>
            <person name="Cabau C."/>
            <person name="Parinello H."/>
            <person name="Santidrian Yebra-Pimentel E."/>
            <person name="Kuhl H."/>
            <person name="Dirks R.P."/>
            <person name="Guessner J."/>
            <person name="Wuertz S."/>
            <person name="Du K."/>
            <person name="Schartl M."/>
        </authorList>
    </citation>
    <scope>NUCLEOTIDE SEQUENCE</scope>
    <source>
        <strain evidence="20">STURGEONOMICS-FGT-2020</strain>
        <tissue evidence="20">Whole blood</tissue>
    </source>
</reference>
<feature type="compositionally biased region" description="Basic and acidic residues" evidence="17">
    <location>
        <begin position="208"/>
        <end position="218"/>
    </location>
</feature>
<dbReference type="PANTHER" id="PTHR16154">
    <property type="entry name" value="NEURABIN"/>
    <property type="match status" value="1"/>
</dbReference>
<feature type="compositionally biased region" description="Basic and acidic residues" evidence="17">
    <location>
        <begin position="1"/>
        <end position="12"/>
    </location>
</feature>
<dbReference type="InterPro" id="IPR013761">
    <property type="entry name" value="SAM/pointed_sf"/>
</dbReference>
<evidence type="ECO:0000256" key="10">
    <source>
        <dbReference type="ARBA" id="ARBA00023212"/>
    </source>
</evidence>
<keyword evidence="7" id="KW-0770">Synapse</keyword>
<evidence type="ECO:0000256" key="5">
    <source>
        <dbReference type="ARBA" id="ARBA00022782"/>
    </source>
</evidence>
<comment type="subcellular location">
    <subcellularLocation>
        <location evidence="1">Cytoplasm</location>
        <location evidence="1">Cytoskeleton</location>
    </subcellularLocation>
    <subcellularLocation>
        <location evidence="11">Synapse</location>
    </subcellularLocation>
</comment>
<dbReference type="GO" id="GO:0051015">
    <property type="term" value="F:actin filament binding"/>
    <property type="evidence" value="ECO:0007669"/>
    <property type="project" value="TreeGrafter"/>
</dbReference>
<dbReference type="SUPFAM" id="SSF50156">
    <property type="entry name" value="PDZ domain-like"/>
    <property type="match status" value="1"/>
</dbReference>
<evidence type="ECO:0000256" key="14">
    <source>
        <dbReference type="ARBA" id="ARBA00077125"/>
    </source>
</evidence>
<name>A0AAD8DAE7_ACIOX</name>
<feature type="region of interest" description="Disordered" evidence="17">
    <location>
        <begin position="1288"/>
        <end position="1326"/>
    </location>
</feature>
<evidence type="ECO:0000256" key="15">
    <source>
        <dbReference type="ARBA" id="ARBA00082439"/>
    </source>
</evidence>
<feature type="compositionally biased region" description="Basic and acidic residues" evidence="17">
    <location>
        <begin position="378"/>
        <end position="416"/>
    </location>
</feature>
<keyword evidence="6" id="KW-0524">Neurogenesis</keyword>
<dbReference type="Pfam" id="PF17817">
    <property type="entry name" value="PDZ_5"/>
    <property type="match status" value="1"/>
</dbReference>
<dbReference type="SUPFAM" id="SSF47769">
    <property type="entry name" value="SAM/Pointed domain"/>
    <property type="match status" value="1"/>
</dbReference>
<dbReference type="Proteomes" id="UP001230051">
    <property type="component" value="Unassembled WGS sequence"/>
</dbReference>
<gene>
    <name evidence="20" type="primary">PPP1R9A</name>
    <name evidence="20" type="ORF">AOXY_G14260</name>
</gene>
<feature type="compositionally biased region" description="Polar residues" evidence="17">
    <location>
        <begin position="40"/>
        <end position="51"/>
    </location>
</feature>
<feature type="region of interest" description="Disordered" evidence="17">
    <location>
        <begin position="682"/>
        <end position="711"/>
    </location>
</feature>
<feature type="domain" description="SAM" evidence="18">
    <location>
        <begin position="1235"/>
        <end position="1298"/>
    </location>
</feature>
<feature type="region of interest" description="Disordered" evidence="17">
    <location>
        <begin position="1187"/>
        <end position="1217"/>
    </location>
</feature>
<dbReference type="EMBL" id="JAGXEW010000012">
    <property type="protein sequence ID" value="KAK1165671.1"/>
    <property type="molecule type" value="Genomic_DNA"/>
</dbReference>
<feature type="compositionally biased region" description="Acidic residues" evidence="17">
    <location>
        <begin position="685"/>
        <end position="707"/>
    </location>
</feature>
<dbReference type="GO" id="GO:0014069">
    <property type="term" value="C:postsynaptic density"/>
    <property type="evidence" value="ECO:0007669"/>
    <property type="project" value="TreeGrafter"/>
</dbReference>
<evidence type="ECO:0000256" key="3">
    <source>
        <dbReference type="ARBA" id="ARBA00022490"/>
    </source>
</evidence>
<feature type="region of interest" description="Disordered" evidence="17">
    <location>
        <begin position="959"/>
        <end position="991"/>
    </location>
</feature>
<dbReference type="GO" id="GO:0015629">
    <property type="term" value="C:actin cytoskeleton"/>
    <property type="evidence" value="ECO:0007669"/>
    <property type="project" value="TreeGrafter"/>
</dbReference>
<dbReference type="Gene3D" id="2.30.42.10">
    <property type="match status" value="1"/>
</dbReference>
<feature type="region of interest" description="Disordered" evidence="17">
    <location>
        <begin position="361"/>
        <end position="525"/>
    </location>
</feature>
<feature type="compositionally biased region" description="Basic and acidic residues" evidence="17">
    <location>
        <begin position="1094"/>
        <end position="1107"/>
    </location>
</feature>
<evidence type="ECO:0000313" key="21">
    <source>
        <dbReference type="Proteomes" id="UP001230051"/>
    </source>
</evidence>
<dbReference type="InterPro" id="IPR036034">
    <property type="entry name" value="PDZ_sf"/>
</dbReference>
<dbReference type="PROSITE" id="PS50105">
    <property type="entry name" value="SAM_DOMAIN"/>
    <property type="match status" value="1"/>
</dbReference>
<feature type="region of interest" description="Disordered" evidence="17">
    <location>
        <begin position="148"/>
        <end position="312"/>
    </location>
</feature>
<dbReference type="FunFam" id="2.30.42.10:FF:000010">
    <property type="entry name" value="Neurabin-1 isoform 1"/>
    <property type="match status" value="1"/>
</dbReference>
<dbReference type="PANTHER" id="PTHR16154:SF26">
    <property type="entry name" value="PROTEIN PHOSPHATASE 1 REGULATORY SUBUNIT 9 LIKE"/>
    <property type="match status" value="1"/>
</dbReference>
<feature type="domain" description="PDZ" evidence="19">
    <location>
        <begin position="574"/>
        <end position="662"/>
    </location>
</feature>
<keyword evidence="10" id="KW-0206">Cytoskeleton</keyword>
<feature type="compositionally biased region" description="Polar residues" evidence="17">
    <location>
        <begin position="979"/>
        <end position="991"/>
    </location>
</feature>
<feature type="compositionally biased region" description="Low complexity" evidence="17">
    <location>
        <begin position="1064"/>
        <end position="1081"/>
    </location>
</feature>
<evidence type="ECO:0000256" key="2">
    <source>
        <dbReference type="ARBA" id="ARBA00022473"/>
    </source>
</evidence>
<feature type="compositionally biased region" description="Acidic residues" evidence="17">
    <location>
        <begin position="365"/>
        <end position="377"/>
    </location>
</feature>
<keyword evidence="3" id="KW-0963">Cytoplasm</keyword>
<feature type="region of interest" description="Disordered" evidence="17">
    <location>
        <begin position="1"/>
        <end position="66"/>
    </location>
</feature>
<dbReference type="PROSITE" id="PS50106">
    <property type="entry name" value="PDZ"/>
    <property type="match status" value="1"/>
</dbReference>
<dbReference type="Pfam" id="PF00595">
    <property type="entry name" value="PDZ"/>
    <property type="match status" value="1"/>
</dbReference>
<feature type="compositionally biased region" description="Polar residues" evidence="17">
    <location>
        <begin position="182"/>
        <end position="193"/>
    </location>
</feature>
<evidence type="ECO:0000256" key="17">
    <source>
        <dbReference type="SAM" id="MobiDB-lite"/>
    </source>
</evidence>
<dbReference type="CDD" id="cd06790">
    <property type="entry name" value="PDZ_neurabin-like"/>
    <property type="match status" value="1"/>
</dbReference>
<evidence type="ECO:0000256" key="6">
    <source>
        <dbReference type="ARBA" id="ARBA00022902"/>
    </source>
</evidence>
<dbReference type="GO" id="GO:0007015">
    <property type="term" value="P:actin filament organization"/>
    <property type="evidence" value="ECO:0007669"/>
    <property type="project" value="TreeGrafter"/>
</dbReference>
<proteinExistence type="predicted"/>
<keyword evidence="8 16" id="KW-0175">Coiled coil</keyword>
<evidence type="ECO:0000256" key="4">
    <source>
        <dbReference type="ARBA" id="ARBA00022553"/>
    </source>
</evidence>
<evidence type="ECO:0000256" key="8">
    <source>
        <dbReference type="ARBA" id="ARBA00023054"/>
    </source>
</evidence>
<feature type="compositionally biased region" description="Basic and acidic residues" evidence="17">
    <location>
        <begin position="247"/>
        <end position="256"/>
    </location>
</feature>
<protein>
    <recommendedName>
        <fullName evidence="12">Neurabin-1</fullName>
    </recommendedName>
    <alternativeName>
        <fullName evidence="14">Neurabin-I</fullName>
    </alternativeName>
    <alternativeName>
        <fullName evidence="13">Neural tissue-specific F-actin-binding protein I</fullName>
    </alternativeName>
    <alternativeName>
        <fullName evidence="15">Protein phosphatase 1 regulatory subunit 9A</fullName>
    </alternativeName>
</protein>
<feature type="compositionally biased region" description="Basic and acidic residues" evidence="17">
    <location>
        <begin position="1201"/>
        <end position="1215"/>
    </location>
</feature>
<evidence type="ECO:0000259" key="18">
    <source>
        <dbReference type="PROSITE" id="PS50105"/>
    </source>
</evidence>
<dbReference type="SMART" id="SM00228">
    <property type="entry name" value="PDZ"/>
    <property type="match status" value="1"/>
</dbReference>
<comment type="caution">
    <text evidence="20">The sequence shown here is derived from an EMBL/GenBank/DDBJ whole genome shotgun (WGS) entry which is preliminary data.</text>
</comment>
<evidence type="ECO:0000256" key="7">
    <source>
        <dbReference type="ARBA" id="ARBA00023018"/>
    </source>
</evidence>
<dbReference type="InterPro" id="IPR043446">
    <property type="entry name" value="Neurabin-like"/>
</dbReference>
<feature type="compositionally biased region" description="Polar residues" evidence="17">
    <location>
        <begin position="105"/>
        <end position="116"/>
    </location>
</feature>
<evidence type="ECO:0000256" key="11">
    <source>
        <dbReference type="ARBA" id="ARBA00034103"/>
    </source>
</evidence>
<dbReference type="InterPro" id="IPR001478">
    <property type="entry name" value="PDZ"/>
</dbReference>
<keyword evidence="2" id="KW-0217">Developmental protein</keyword>
<dbReference type="InterPro" id="IPR001660">
    <property type="entry name" value="SAM"/>
</dbReference>
<feature type="coiled-coil region" evidence="16">
    <location>
        <begin position="805"/>
        <end position="878"/>
    </location>
</feature>
<accession>A0AAD8DAE7</accession>
<dbReference type="GO" id="GO:0005737">
    <property type="term" value="C:cytoplasm"/>
    <property type="evidence" value="ECO:0007669"/>
    <property type="project" value="TreeGrafter"/>
</dbReference>
<feature type="compositionally biased region" description="Basic and acidic residues" evidence="17">
    <location>
        <begin position="478"/>
        <end position="496"/>
    </location>
</feature>
<dbReference type="Gene3D" id="1.10.150.50">
    <property type="entry name" value="Transcription Factor, Ets-1"/>
    <property type="match status" value="1"/>
</dbReference>
<evidence type="ECO:0000313" key="20">
    <source>
        <dbReference type="EMBL" id="KAK1165671.1"/>
    </source>
</evidence>
<keyword evidence="21" id="KW-1185">Reference proteome</keyword>
<dbReference type="GO" id="GO:0019722">
    <property type="term" value="P:calcium-mediated signaling"/>
    <property type="evidence" value="ECO:0007669"/>
    <property type="project" value="TreeGrafter"/>
</dbReference>
<dbReference type="FunFam" id="1.10.150.50:FF:000008">
    <property type="entry name" value="Neurabin-1 isoform 1-like protein"/>
    <property type="match status" value="1"/>
</dbReference>
<dbReference type="SMART" id="SM00454">
    <property type="entry name" value="SAM"/>
    <property type="match status" value="1"/>
</dbReference>
<keyword evidence="9" id="KW-0009">Actin-binding</keyword>
<evidence type="ECO:0000259" key="19">
    <source>
        <dbReference type="PROSITE" id="PS50106"/>
    </source>
</evidence>
<keyword evidence="4" id="KW-0597">Phosphoprotein</keyword>
<evidence type="ECO:0000256" key="9">
    <source>
        <dbReference type="ARBA" id="ARBA00023203"/>
    </source>
</evidence>
<dbReference type="CDD" id="cd09512">
    <property type="entry name" value="SAM_Neurabin-like"/>
    <property type="match status" value="1"/>
</dbReference>
<feature type="region of interest" description="Disordered" evidence="17">
    <location>
        <begin position="1022"/>
        <end position="1167"/>
    </location>
</feature>
<feature type="compositionally biased region" description="Basic and acidic residues" evidence="17">
    <location>
        <begin position="1295"/>
        <end position="1315"/>
    </location>
</feature>
<evidence type="ECO:0000256" key="13">
    <source>
        <dbReference type="ARBA" id="ARBA00076637"/>
    </source>
</evidence>
<feature type="compositionally biased region" description="Polar residues" evidence="17">
    <location>
        <begin position="1187"/>
        <end position="1200"/>
    </location>
</feature>
<organism evidence="20 21">
    <name type="scientific">Acipenser oxyrinchus oxyrinchus</name>
    <dbReference type="NCBI Taxonomy" id="40147"/>
    <lineage>
        <taxon>Eukaryota</taxon>
        <taxon>Metazoa</taxon>
        <taxon>Chordata</taxon>
        <taxon>Craniata</taxon>
        <taxon>Vertebrata</taxon>
        <taxon>Euteleostomi</taxon>
        <taxon>Actinopterygii</taxon>
        <taxon>Chondrostei</taxon>
        <taxon>Acipenseriformes</taxon>
        <taxon>Acipenseridae</taxon>
        <taxon>Acipenser</taxon>
    </lineage>
</organism>
<dbReference type="GO" id="GO:0030425">
    <property type="term" value="C:dendrite"/>
    <property type="evidence" value="ECO:0007669"/>
    <property type="project" value="TreeGrafter"/>
</dbReference>
<feature type="region of interest" description="Disordered" evidence="17">
    <location>
        <begin position="91"/>
        <end position="136"/>
    </location>
</feature>
<dbReference type="GO" id="GO:0031175">
    <property type="term" value="P:neuron projection development"/>
    <property type="evidence" value="ECO:0007669"/>
    <property type="project" value="TreeGrafter"/>
</dbReference>
<feature type="compositionally biased region" description="Polar residues" evidence="17">
    <location>
        <begin position="302"/>
        <end position="312"/>
    </location>
</feature>
<keyword evidence="5" id="KW-0221">Differentiation</keyword>
<dbReference type="Pfam" id="PF07647">
    <property type="entry name" value="SAM_2"/>
    <property type="match status" value="1"/>
</dbReference>
<dbReference type="InterPro" id="IPR040645">
    <property type="entry name" value="Neurabin-1/2_PDZ"/>
</dbReference>
<evidence type="ECO:0000256" key="16">
    <source>
        <dbReference type="SAM" id="Coils"/>
    </source>
</evidence>